<dbReference type="AlphaFoldDB" id="A0A5C8PM84"/>
<organism evidence="3 4">
    <name type="scientific">Vineibacter terrae</name>
    <dbReference type="NCBI Taxonomy" id="2586908"/>
    <lineage>
        <taxon>Bacteria</taxon>
        <taxon>Pseudomonadati</taxon>
        <taxon>Pseudomonadota</taxon>
        <taxon>Alphaproteobacteria</taxon>
        <taxon>Hyphomicrobiales</taxon>
        <taxon>Vineibacter</taxon>
    </lineage>
</organism>
<sequence>MTGTMLAHKPDGWDIAKLGQYFEQRNDKVNDEEYPPLSVTYDGVVPQMEHVAKSEDRDNRKKVCQGDLVINSRSDRRGASGLSDYDGSVSLINIVLKPRLGCPRFFHYLMRSIAFQEEYYRYGHGIVADLWTTRYTELKNICVAVPDWETQQRIANFLDRFSSLIDSLIDKKLRQIALIKDEENACVAGHMSDGGRRSFRKTDLPWIPEIPDDWKLRRAKYLFRCLSRPPLDDDKIVTAFRDGQVTLRENRRLTGYTLAVKEVGYQHINQGDLVIHTMDAFAGAIGVSDSDGKATGEYAVCEPIAAGINNHFFAQILRYMAAQNYIYVLCPSVRERAPRFRFSKLAPVMLPVPTKDEQDRIALVIERSRALRNRLQRSIFLLKEHRSSLITKAVTGEIEVASEHWGDAERSMKRIEGKLCRREATA</sequence>
<dbReference type="PANTHER" id="PTHR30408">
    <property type="entry name" value="TYPE-1 RESTRICTION ENZYME ECOKI SPECIFICITY PROTEIN"/>
    <property type="match status" value="1"/>
</dbReference>
<dbReference type="GO" id="GO:0004519">
    <property type="term" value="F:endonuclease activity"/>
    <property type="evidence" value="ECO:0007669"/>
    <property type="project" value="UniProtKB-KW"/>
</dbReference>
<dbReference type="Gene3D" id="3.90.220.20">
    <property type="entry name" value="DNA methylase specificity domains"/>
    <property type="match status" value="2"/>
</dbReference>
<dbReference type="InterPro" id="IPR044946">
    <property type="entry name" value="Restrct_endonuc_typeI_TRD_sf"/>
</dbReference>
<name>A0A5C8PM84_9HYPH</name>
<protein>
    <submittedName>
        <fullName evidence="3">Restriction endonuclease subunit S</fullName>
    </submittedName>
</protein>
<evidence type="ECO:0000256" key="1">
    <source>
        <dbReference type="ARBA" id="ARBA00022747"/>
    </source>
</evidence>
<keyword evidence="3" id="KW-0540">Nuclease</keyword>
<dbReference type="GO" id="GO:0009307">
    <property type="term" value="P:DNA restriction-modification system"/>
    <property type="evidence" value="ECO:0007669"/>
    <property type="project" value="UniProtKB-KW"/>
</dbReference>
<evidence type="ECO:0000256" key="2">
    <source>
        <dbReference type="ARBA" id="ARBA00023125"/>
    </source>
</evidence>
<keyword evidence="4" id="KW-1185">Reference proteome</keyword>
<reference evidence="3 4" key="1">
    <citation type="submission" date="2019-06" db="EMBL/GenBank/DDBJ databases">
        <title>New taxonomy in bacterial strain CC-CFT640, isolated from vineyard.</title>
        <authorList>
            <person name="Lin S.-Y."/>
            <person name="Tsai C.-F."/>
            <person name="Young C.-C."/>
        </authorList>
    </citation>
    <scope>NUCLEOTIDE SEQUENCE [LARGE SCALE GENOMIC DNA]</scope>
    <source>
        <strain evidence="3 4">CC-CFT640</strain>
    </source>
</reference>
<dbReference type="EMBL" id="VDUZ01000015">
    <property type="protein sequence ID" value="TXL75121.1"/>
    <property type="molecule type" value="Genomic_DNA"/>
</dbReference>
<keyword evidence="3" id="KW-0255">Endonuclease</keyword>
<dbReference type="SUPFAM" id="SSF116734">
    <property type="entry name" value="DNA methylase specificity domain"/>
    <property type="match status" value="2"/>
</dbReference>
<dbReference type="InterPro" id="IPR052021">
    <property type="entry name" value="Type-I_RS_S_subunit"/>
</dbReference>
<evidence type="ECO:0000313" key="3">
    <source>
        <dbReference type="EMBL" id="TXL75121.1"/>
    </source>
</evidence>
<dbReference type="RefSeq" id="WP_147847692.1">
    <property type="nucleotide sequence ID" value="NZ_VDUZ01000015.1"/>
</dbReference>
<gene>
    <name evidence="3" type="ORF">FHP25_14640</name>
</gene>
<dbReference type="OrthoDB" id="164285at2"/>
<keyword evidence="2" id="KW-0238">DNA-binding</keyword>
<comment type="caution">
    <text evidence="3">The sequence shown here is derived from an EMBL/GenBank/DDBJ whole genome shotgun (WGS) entry which is preliminary data.</text>
</comment>
<dbReference type="CDD" id="cd16961">
    <property type="entry name" value="RMtype1_S_TRD-CR_like"/>
    <property type="match status" value="1"/>
</dbReference>
<dbReference type="Proteomes" id="UP000321638">
    <property type="component" value="Unassembled WGS sequence"/>
</dbReference>
<accession>A0A5C8PM84</accession>
<proteinExistence type="predicted"/>
<keyword evidence="3" id="KW-0378">Hydrolase</keyword>
<keyword evidence="1" id="KW-0680">Restriction system</keyword>
<dbReference type="PANTHER" id="PTHR30408:SF12">
    <property type="entry name" value="TYPE I RESTRICTION ENZYME MJAVIII SPECIFICITY SUBUNIT"/>
    <property type="match status" value="1"/>
</dbReference>
<dbReference type="GO" id="GO:0003677">
    <property type="term" value="F:DNA binding"/>
    <property type="evidence" value="ECO:0007669"/>
    <property type="project" value="UniProtKB-KW"/>
</dbReference>
<evidence type="ECO:0000313" key="4">
    <source>
        <dbReference type="Proteomes" id="UP000321638"/>
    </source>
</evidence>